<dbReference type="Proteomes" id="UP001056384">
    <property type="component" value="Chromosome 2"/>
</dbReference>
<reference evidence="2" key="1">
    <citation type="submission" date="2022-06" db="EMBL/GenBank/DDBJ databases">
        <title>Complete genome sequences of two strains of the flax pathogen Septoria linicola.</title>
        <authorList>
            <person name="Lapalu N."/>
            <person name="Simon A."/>
            <person name="Demenou B."/>
            <person name="Paumier D."/>
            <person name="Guillot M.-P."/>
            <person name="Gout L."/>
            <person name="Valade R."/>
        </authorList>
    </citation>
    <scope>NUCLEOTIDE SEQUENCE</scope>
    <source>
        <strain evidence="2">SE15195</strain>
    </source>
</reference>
<evidence type="ECO:0000256" key="1">
    <source>
        <dbReference type="SAM" id="SignalP"/>
    </source>
</evidence>
<dbReference type="EMBL" id="CP099419">
    <property type="protein sequence ID" value="USW48867.1"/>
    <property type="molecule type" value="Genomic_DNA"/>
</dbReference>
<dbReference type="AlphaFoldDB" id="A0A9Q9AMR4"/>
<accession>A0A9Q9AMR4</accession>
<proteinExistence type="predicted"/>
<dbReference type="OrthoDB" id="3621669at2759"/>
<dbReference type="PROSITE" id="PS51257">
    <property type="entry name" value="PROKAR_LIPOPROTEIN"/>
    <property type="match status" value="1"/>
</dbReference>
<organism evidence="2 3">
    <name type="scientific">Septoria linicola</name>
    <dbReference type="NCBI Taxonomy" id="215465"/>
    <lineage>
        <taxon>Eukaryota</taxon>
        <taxon>Fungi</taxon>
        <taxon>Dikarya</taxon>
        <taxon>Ascomycota</taxon>
        <taxon>Pezizomycotina</taxon>
        <taxon>Dothideomycetes</taxon>
        <taxon>Dothideomycetidae</taxon>
        <taxon>Mycosphaerellales</taxon>
        <taxon>Mycosphaerellaceae</taxon>
        <taxon>Septoria</taxon>
    </lineage>
</organism>
<keyword evidence="3" id="KW-1185">Reference proteome</keyword>
<keyword evidence="1" id="KW-0732">Signal</keyword>
<sequence>MKFAIVAVAFATTVIAVATPQNFGQACDSDQNGCYAHQCTCDSYNYQTGQYEQDDSLGTRACNLLHQSYPNLYFKIGSGCVDRDQRGVEPNGFNNACQQVAGPGAYTRPNCLY</sequence>
<evidence type="ECO:0000313" key="2">
    <source>
        <dbReference type="EMBL" id="USW48867.1"/>
    </source>
</evidence>
<feature type="signal peptide" evidence="1">
    <location>
        <begin position="1"/>
        <end position="16"/>
    </location>
</feature>
<evidence type="ECO:0000313" key="3">
    <source>
        <dbReference type="Proteomes" id="UP001056384"/>
    </source>
</evidence>
<gene>
    <name evidence="2" type="ORF">Slin15195_G021860</name>
</gene>
<protein>
    <submittedName>
        <fullName evidence="2">Uncharacterized protein</fullName>
    </submittedName>
</protein>
<name>A0A9Q9AMR4_9PEZI</name>
<feature type="chain" id="PRO_5040118972" evidence="1">
    <location>
        <begin position="17"/>
        <end position="113"/>
    </location>
</feature>